<sequence>MVAPLNQEEAVDKIILDAVEVALQAISVNDKVEPVDKSAPGSCSGVLQEREYDIMRSLPVHLESSNKFDALGDSYGEVSGVKIDIVE</sequence>
<gene>
    <name evidence="1" type="ORF">V6N11_054328</name>
</gene>
<proteinExistence type="predicted"/>
<dbReference type="EMBL" id="JBBPBN010000017">
    <property type="protein sequence ID" value="KAK9019820.1"/>
    <property type="molecule type" value="Genomic_DNA"/>
</dbReference>
<organism evidence="1 2">
    <name type="scientific">Hibiscus sabdariffa</name>
    <name type="common">roselle</name>
    <dbReference type="NCBI Taxonomy" id="183260"/>
    <lineage>
        <taxon>Eukaryota</taxon>
        <taxon>Viridiplantae</taxon>
        <taxon>Streptophyta</taxon>
        <taxon>Embryophyta</taxon>
        <taxon>Tracheophyta</taxon>
        <taxon>Spermatophyta</taxon>
        <taxon>Magnoliopsida</taxon>
        <taxon>eudicotyledons</taxon>
        <taxon>Gunneridae</taxon>
        <taxon>Pentapetalae</taxon>
        <taxon>rosids</taxon>
        <taxon>malvids</taxon>
        <taxon>Malvales</taxon>
        <taxon>Malvaceae</taxon>
        <taxon>Malvoideae</taxon>
        <taxon>Hibiscus</taxon>
    </lineage>
</organism>
<evidence type="ECO:0000313" key="2">
    <source>
        <dbReference type="Proteomes" id="UP001396334"/>
    </source>
</evidence>
<protein>
    <submittedName>
        <fullName evidence="1">Uncharacterized protein</fullName>
    </submittedName>
</protein>
<evidence type="ECO:0000313" key="1">
    <source>
        <dbReference type="EMBL" id="KAK9019820.1"/>
    </source>
</evidence>
<name>A0ABR2S411_9ROSI</name>
<dbReference type="Proteomes" id="UP001396334">
    <property type="component" value="Unassembled WGS sequence"/>
</dbReference>
<reference evidence="1 2" key="1">
    <citation type="journal article" date="2024" name="G3 (Bethesda)">
        <title>Genome assembly of Hibiscus sabdariffa L. provides insights into metabolisms of medicinal natural products.</title>
        <authorList>
            <person name="Kim T."/>
        </authorList>
    </citation>
    <scope>NUCLEOTIDE SEQUENCE [LARGE SCALE GENOMIC DNA]</scope>
    <source>
        <strain evidence="1">TK-2024</strain>
        <tissue evidence="1">Old leaves</tissue>
    </source>
</reference>
<comment type="caution">
    <text evidence="1">The sequence shown here is derived from an EMBL/GenBank/DDBJ whole genome shotgun (WGS) entry which is preliminary data.</text>
</comment>
<keyword evidence="2" id="KW-1185">Reference proteome</keyword>
<accession>A0ABR2S411</accession>